<keyword evidence="4" id="KW-1185">Reference proteome</keyword>
<keyword evidence="1" id="KW-0175">Coiled coil</keyword>
<evidence type="ECO:0000256" key="1">
    <source>
        <dbReference type="SAM" id="Coils"/>
    </source>
</evidence>
<feature type="coiled-coil region" evidence="1">
    <location>
        <begin position="32"/>
        <end position="66"/>
    </location>
</feature>
<feature type="chain" id="PRO_5043120803" evidence="2">
    <location>
        <begin position="22"/>
        <end position="107"/>
    </location>
</feature>
<evidence type="ECO:0000313" key="4">
    <source>
        <dbReference type="Proteomes" id="UP000267096"/>
    </source>
</evidence>
<reference evidence="3 4" key="2">
    <citation type="submission" date="2018-11" db="EMBL/GenBank/DDBJ databases">
        <authorList>
            <consortium name="Pathogen Informatics"/>
        </authorList>
    </citation>
    <scope>NUCLEOTIDE SEQUENCE [LARGE SCALE GENOMIC DNA]</scope>
</reference>
<evidence type="ECO:0000313" key="3">
    <source>
        <dbReference type="EMBL" id="VDK21655.1"/>
    </source>
</evidence>
<accession>A0A0M3J7M1</accession>
<dbReference type="WBParaSite" id="ASIM_0000356901-mRNA-1">
    <property type="protein sequence ID" value="ASIM_0000356901-mRNA-1"/>
    <property type="gene ID" value="ASIM_0000356901"/>
</dbReference>
<evidence type="ECO:0000313" key="5">
    <source>
        <dbReference type="WBParaSite" id="ASIM_0000356901-mRNA-1"/>
    </source>
</evidence>
<evidence type="ECO:0000256" key="2">
    <source>
        <dbReference type="SAM" id="SignalP"/>
    </source>
</evidence>
<sequence>MAVSVFATLLGLFIIAGIVEGDDRSFMMELTLNSLTARVNNIEQRLDKTAEQLRMFEDNLRVVRAERCQNCLQGPVCPIGTPGRQGMPGMPGTAIHPLFVHELQLIA</sequence>
<feature type="signal peptide" evidence="2">
    <location>
        <begin position="1"/>
        <end position="21"/>
    </location>
</feature>
<dbReference type="Proteomes" id="UP000267096">
    <property type="component" value="Unassembled WGS sequence"/>
</dbReference>
<organism evidence="5">
    <name type="scientific">Anisakis simplex</name>
    <name type="common">Herring worm</name>
    <dbReference type="NCBI Taxonomy" id="6269"/>
    <lineage>
        <taxon>Eukaryota</taxon>
        <taxon>Metazoa</taxon>
        <taxon>Ecdysozoa</taxon>
        <taxon>Nematoda</taxon>
        <taxon>Chromadorea</taxon>
        <taxon>Rhabditida</taxon>
        <taxon>Spirurina</taxon>
        <taxon>Ascaridomorpha</taxon>
        <taxon>Ascaridoidea</taxon>
        <taxon>Anisakidae</taxon>
        <taxon>Anisakis</taxon>
        <taxon>Anisakis simplex complex</taxon>
    </lineage>
</organism>
<reference evidence="5" key="1">
    <citation type="submission" date="2017-02" db="UniProtKB">
        <authorList>
            <consortium name="WormBaseParasite"/>
        </authorList>
    </citation>
    <scope>IDENTIFICATION</scope>
</reference>
<name>A0A0M3J7M1_ANISI</name>
<keyword evidence="2" id="KW-0732">Signal</keyword>
<proteinExistence type="predicted"/>
<dbReference type="AlphaFoldDB" id="A0A0M3J7M1"/>
<protein>
    <submittedName>
        <fullName evidence="5">Col_cuticle_N domain-containing protein</fullName>
    </submittedName>
</protein>
<gene>
    <name evidence="3" type="ORF">ASIM_LOCUS3406</name>
</gene>
<dbReference type="EMBL" id="UYRR01005258">
    <property type="protein sequence ID" value="VDK21655.1"/>
    <property type="molecule type" value="Genomic_DNA"/>
</dbReference>